<dbReference type="Gene3D" id="3.40.630.30">
    <property type="match status" value="1"/>
</dbReference>
<dbReference type="Pfam" id="PF04339">
    <property type="entry name" value="FemAB_like"/>
    <property type="match status" value="1"/>
</dbReference>
<comment type="caution">
    <text evidence="1">The sequence shown here is derived from an EMBL/GenBank/DDBJ whole genome shotgun (WGS) entry which is preliminary data.</text>
</comment>
<proteinExistence type="predicted"/>
<dbReference type="RefSeq" id="WP_308280254.1">
    <property type="nucleotide sequence ID" value="NZ_BAABDR010000100.1"/>
</dbReference>
<name>A0ABS4N8I4_9ACTN</name>
<evidence type="ECO:0000313" key="2">
    <source>
        <dbReference type="Proteomes" id="UP000756710"/>
    </source>
</evidence>
<dbReference type="InterPro" id="IPR007434">
    <property type="entry name" value="FemAB-like"/>
</dbReference>
<sequence>MSDLFLTTRWLDVVESTAGVPMAYLWVERGGRPVAGLATALAGVEAPWPLGRPDYVLEKSVAAGLPYAADFLGGLSGEPTAALMPSLLAGGRHLGNTRVLWGEQASAGDVDRLVAAAESLARTAGAVSVAFLHVDETDRGLRRVLAGRGYRFYTSGRYSSLRVPADGFSGYLAGFARKRRVSIAAERRRVREQGCRVSVEPFGGADLVRFASLEAELMRKYGIGWREDQSLPTYAGIRDRFGEDAFVLVARAGGLVRGFALILRHRGHWYARQSGFDYAYQQNKRLPLYFELLYYRLVEEAAAAGVTTVYYGHGSEETKRSRGCVATDQFCYVLRL</sequence>
<dbReference type="SUPFAM" id="SSF55729">
    <property type="entry name" value="Acyl-CoA N-acyltransferases (Nat)"/>
    <property type="match status" value="1"/>
</dbReference>
<gene>
    <name evidence="1" type="ORF">J2Z30_008751</name>
</gene>
<dbReference type="InterPro" id="IPR016181">
    <property type="entry name" value="Acyl_CoA_acyltransferase"/>
</dbReference>
<reference evidence="1 2" key="1">
    <citation type="submission" date="2021-03" db="EMBL/GenBank/DDBJ databases">
        <title>Genomic Encyclopedia of Type Strains, Phase IV (KMG-IV): sequencing the most valuable type-strain genomes for metagenomic binning, comparative biology and taxonomic classification.</title>
        <authorList>
            <person name="Goeker M."/>
        </authorList>
    </citation>
    <scope>NUCLEOTIDE SEQUENCE [LARGE SCALE GENOMIC DNA]</scope>
    <source>
        <strain evidence="1 2">DSM 41954</strain>
    </source>
</reference>
<organism evidence="1 2">
    <name type="scientific">Streptomyces iranensis</name>
    <dbReference type="NCBI Taxonomy" id="576784"/>
    <lineage>
        <taxon>Bacteria</taxon>
        <taxon>Bacillati</taxon>
        <taxon>Actinomycetota</taxon>
        <taxon>Actinomycetes</taxon>
        <taxon>Kitasatosporales</taxon>
        <taxon>Streptomycetaceae</taxon>
        <taxon>Streptomyces</taxon>
        <taxon>Streptomyces violaceusniger group</taxon>
    </lineage>
</organism>
<protein>
    <submittedName>
        <fullName evidence="1">N-acyltransferase</fullName>
    </submittedName>
</protein>
<evidence type="ECO:0000313" key="1">
    <source>
        <dbReference type="EMBL" id="MBP2067684.1"/>
    </source>
</evidence>
<accession>A0ABS4N8I4</accession>
<dbReference type="Proteomes" id="UP000756710">
    <property type="component" value="Unassembled WGS sequence"/>
</dbReference>
<dbReference type="EMBL" id="JAGGLR010000032">
    <property type="protein sequence ID" value="MBP2067684.1"/>
    <property type="molecule type" value="Genomic_DNA"/>
</dbReference>
<keyword evidence="2" id="KW-1185">Reference proteome</keyword>